<name>A0A833QKJ3_9POAL</name>
<evidence type="ECO:0000259" key="5">
    <source>
        <dbReference type="Pfam" id="PF04570"/>
    </source>
</evidence>
<feature type="compositionally biased region" description="Basic and acidic residues" evidence="3">
    <location>
        <begin position="101"/>
        <end position="116"/>
    </location>
</feature>
<feature type="compositionally biased region" description="Polar residues" evidence="3">
    <location>
        <begin position="121"/>
        <end position="134"/>
    </location>
</feature>
<dbReference type="AlphaFoldDB" id="A0A833QKJ3"/>
<dbReference type="Proteomes" id="UP000623129">
    <property type="component" value="Unassembled WGS sequence"/>
</dbReference>
<organism evidence="6 7">
    <name type="scientific">Carex littledalei</name>
    <dbReference type="NCBI Taxonomy" id="544730"/>
    <lineage>
        <taxon>Eukaryota</taxon>
        <taxon>Viridiplantae</taxon>
        <taxon>Streptophyta</taxon>
        <taxon>Embryophyta</taxon>
        <taxon>Tracheophyta</taxon>
        <taxon>Spermatophyta</taxon>
        <taxon>Magnoliopsida</taxon>
        <taxon>Liliopsida</taxon>
        <taxon>Poales</taxon>
        <taxon>Cyperaceae</taxon>
        <taxon>Cyperoideae</taxon>
        <taxon>Cariceae</taxon>
        <taxon>Carex</taxon>
        <taxon>Carex subgen. Euthyceras</taxon>
    </lineage>
</organism>
<accession>A0A833QKJ3</accession>
<keyword evidence="6" id="KW-0862">Zinc</keyword>
<keyword evidence="4" id="KW-0472">Membrane</keyword>
<dbReference type="GO" id="GO:0008270">
    <property type="term" value="F:zinc ion binding"/>
    <property type="evidence" value="ECO:0007669"/>
    <property type="project" value="UniProtKB-KW"/>
</dbReference>
<keyword evidence="6" id="KW-0863">Zinc-finger</keyword>
<feature type="region of interest" description="Disordered" evidence="3">
    <location>
        <begin position="101"/>
        <end position="134"/>
    </location>
</feature>
<comment type="caution">
    <text evidence="6">The sequence shown here is derived from an EMBL/GenBank/DDBJ whole genome shotgun (WGS) entry which is preliminary data.</text>
</comment>
<reference evidence="6" key="1">
    <citation type="submission" date="2020-01" db="EMBL/GenBank/DDBJ databases">
        <title>Genome sequence of Kobresia littledalei, the first chromosome-level genome in the family Cyperaceae.</title>
        <authorList>
            <person name="Qu G."/>
        </authorList>
    </citation>
    <scope>NUCLEOTIDE SEQUENCE</scope>
    <source>
        <strain evidence="6">C.B.Clarke</strain>
        <tissue evidence="6">Leaf</tissue>
    </source>
</reference>
<keyword evidence="4" id="KW-0812">Transmembrane</keyword>
<evidence type="ECO:0000256" key="1">
    <source>
        <dbReference type="ARBA" id="ARBA00009374"/>
    </source>
</evidence>
<dbReference type="InterPro" id="IPR044533">
    <property type="entry name" value="FLZ1/2/3"/>
</dbReference>
<evidence type="ECO:0000256" key="2">
    <source>
        <dbReference type="ARBA" id="ARBA00022723"/>
    </source>
</evidence>
<dbReference type="Pfam" id="PF04570">
    <property type="entry name" value="zf-FLZ"/>
    <property type="match status" value="1"/>
</dbReference>
<dbReference type="InterPro" id="IPR007650">
    <property type="entry name" value="Zf-FLZ_dom"/>
</dbReference>
<evidence type="ECO:0000313" key="7">
    <source>
        <dbReference type="Proteomes" id="UP000623129"/>
    </source>
</evidence>
<evidence type="ECO:0000313" key="6">
    <source>
        <dbReference type="EMBL" id="KAF3321561.1"/>
    </source>
</evidence>
<dbReference type="PANTHER" id="PTHR46057:SF9">
    <property type="entry name" value="FCS-LIKE ZINC FINGER 1"/>
    <property type="match status" value="1"/>
</dbReference>
<protein>
    <submittedName>
        <fullName evidence="6">Zinc-finger of the FCS-type, C2-C2</fullName>
    </submittedName>
</protein>
<feature type="transmembrane region" description="Helical" evidence="4">
    <location>
        <begin position="6"/>
        <end position="24"/>
    </location>
</feature>
<evidence type="ECO:0000256" key="3">
    <source>
        <dbReference type="SAM" id="MobiDB-lite"/>
    </source>
</evidence>
<comment type="similarity">
    <text evidence="1">Belongs to the FLZ family.</text>
</comment>
<feature type="domain" description="FLZ-type" evidence="5">
    <location>
        <begin position="70"/>
        <end position="108"/>
    </location>
</feature>
<gene>
    <name evidence="6" type="ORF">FCM35_KLT13777</name>
</gene>
<keyword evidence="4" id="KW-1133">Transmembrane helix</keyword>
<keyword evidence="2" id="KW-0479">Metal-binding</keyword>
<evidence type="ECO:0000256" key="4">
    <source>
        <dbReference type="SAM" id="Phobius"/>
    </source>
</evidence>
<dbReference type="EMBL" id="SWLB01000026">
    <property type="protein sequence ID" value="KAF3321561.1"/>
    <property type="molecule type" value="Genomic_DNA"/>
</dbReference>
<keyword evidence="7" id="KW-1185">Reference proteome</keyword>
<sequence>MEIVMIFFFLSCTMVFFPVVINLSKHWIKFDHCNRGIPFNGPDLETGPTIFDQHSSKAADNLHLFLNGFGCSFCEKWLQANKAIFFYCDMRFCSDECRTETMRTDDAKEVEKEKGKKSSSPTQHANASGTLYIV</sequence>
<dbReference type="PANTHER" id="PTHR46057">
    <property type="entry name" value="FCS-LIKE ZINC FINGER 1-RELATED"/>
    <property type="match status" value="1"/>
</dbReference>
<proteinExistence type="inferred from homology"/>